<keyword evidence="2" id="KW-1185">Reference proteome</keyword>
<evidence type="ECO:0000313" key="2">
    <source>
        <dbReference type="Proteomes" id="UP000002313"/>
    </source>
</evidence>
<name>E0S923_ENCIT</name>
<dbReference type="EMBL" id="CP001950">
    <property type="protein sequence ID" value="ADM12140.1"/>
    <property type="molecule type" value="Genomic_DNA"/>
</dbReference>
<dbReference type="Proteomes" id="UP000002313">
    <property type="component" value="Chromosome IX"/>
</dbReference>
<organism evidence="1 2">
    <name type="scientific">Encephalitozoon intestinalis (strain ATCC 50506)</name>
    <name type="common">Microsporidian parasite</name>
    <name type="synonym">Septata intestinalis</name>
    <dbReference type="NCBI Taxonomy" id="876142"/>
    <lineage>
        <taxon>Eukaryota</taxon>
        <taxon>Fungi</taxon>
        <taxon>Fungi incertae sedis</taxon>
        <taxon>Microsporidia</taxon>
        <taxon>Unikaryonidae</taxon>
        <taxon>Encephalitozoon</taxon>
    </lineage>
</organism>
<dbReference type="RefSeq" id="XP_003073500.1">
    <property type="nucleotide sequence ID" value="XM_003073454.1"/>
</dbReference>
<dbReference type="AlphaFoldDB" id="E0S923"/>
<dbReference type="VEuPathDB" id="MicrosporidiaDB:Eint_090100"/>
<evidence type="ECO:0000313" key="1">
    <source>
        <dbReference type="EMBL" id="ADM12140.1"/>
    </source>
</evidence>
<reference evidence="1 2" key="1">
    <citation type="journal article" date="2010" name="Nat. Commun.">
        <title>The complete sequence of the smallest known nuclear genome from the microsporidian Encephalitozoon intestinalis.</title>
        <authorList>
            <person name="Corradi N."/>
            <person name="Pombert J.-F."/>
            <person name="Farinelli L."/>
            <person name="Didier E.S."/>
            <person name="Keeling P.J."/>
        </authorList>
    </citation>
    <scope>NUCLEOTIDE SEQUENCE [LARGE SCALE GENOMIC DNA]</scope>
    <source>
        <strain evidence="1 2">ATCC 50506</strain>
    </source>
</reference>
<accession>E0S923</accession>
<protein>
    <submittedName>
        <fullName evidence="1">Uncharacterized protein</fullName>
    </submittedName>
</protein>
<gene>
    <name evidence="1" type="ORF">Eint_090100</name>
</gene>
<dbReference type="HOGENOM" id="CLU_1579007_0_0_1"/>
<dbReference type="KEGG" id="ein:Eint_090100"/>
<dbReference type="OrthoDB" id="2194038at2759"/>
<proteinExistence type="predicted"/>
<dbReference type="GeneID" id="9698338"/>
<sequence>MGLSFPSGDVGSLYSSLRRRIEQKKRQGAMYKDFIRKIYDLEDELDFISSEEQKNMVEGTKRRRRSTTLDVDEILYITGDEIAKDLRRILEGEDLDVFVENNTLNVKGSMFTKGDKIKATINGDEFVGTIISMSEEDIVLKTKHYKRLRILLEDMRLAKSSIVAIGRTNH</sequence>
<reference evidence="1 2" key="2">
    <citation type="journal article" date="2012" name="Proc. Natl. Acad. Sci. U.S.A.">
        <title>Gain and loss of multiple functionally related, horizontally transferred genes in the reduced genomes of two microsporidian parasites.</title>
        <authorList>
            <person name="Pombert J.-F."/>
            <person name="Selman M."/>
            <person name="Burki F."/>
            <person name="Bardell F.T."/>
            <person name="Farinelli L."/>
            <person name="Solter L.F."/>
            <person name="Whitman D.W."/>
            <person name="Weiss L.M."/>
            <person name="Corradi N."/>
            <person name="Keeling P.J."/>
        </authorList>
    </citation>
    <scope>NUCLEOTIDE SEQUENCE [LARGE SCALE GENOMIC DNA]</scope>
    <source>
        <strain evidence="1 2">ATCC 50506</strain>
    </source>
</reference>